<keyword evidence="2" id="KW-1133">Transmembrane helix</keyword>
<dbReference type="RefSeq" id="WP_167174218.1">
    <property type="nucleotide sequence ID" value="NZ_JAAOYM010000001.1"/>
</dbReference>
<evidence type="ECO:0000256" key="1">
    <source>
        <dbReference type="SAM" id="MobiDB-lite"/>
    </source>
</evidence>
<evidence type="ECO:0000313" key="4">
    <source>
        <dbReference type="EMBL" id="NIJ13932.1"/>
    </source>
</evidence>
<feature type="compositionally biased region" description="Basic and acidic residues" evidence="1">
    <location>
        <begin position="25"/>
        <end position="35"/>
    </location>
</feature>
<accession>A0A7X5ZSH8</accession>
<keyword evidence="2" id="KW-0472">Membrane</keyword>
<name>A0A7X5ZSH8_9PSEU</name>
<feature type="region of interest" description="Disordered" evidence="1">
    <location>
        <begin position="108"/>
        <end position="137"/>
    </location>
</feature>
<feature type="domain" description="DUF3152" evidence="3">
    <location>
        <begin position="144"/>
        <end position="359"/>
    </location>
</feature>
<protein>
    <recommendedName>
        <fullName evidence="3">DUF3152 domain-containing protein</fullName>
    </recommendedName>
</protein>
<dbReference type="EMBL" id="JAAOYM010000001">
    <property type="protein sequence ID" value="NIJ13932.1"/>
    <property type="molecule type" value="Genomic_DNA"/>
</dbReference>
<feature type="transmembrane region" description="Helical" evidence="2">
    <location>
        <begin position="78"/>
        <end position="97"/>
    </location>
</feature>
<organism evidence="4 5">
    <name type="scientific">Saccharomonospora amisosensis</name>
    <dbReference type="NCBI Taxonomy" id="1128677"/>
    <lineage>
        <taxon>Bacteria</taxon>
        <taxon>Bacillati</taxon>
        <taxon>Actinomycetota</taxon>
        <taxon>Actinomycetes</taxon>
        <taxon>Pseudonocardiales</taxon>
        <taxon>Pseudonocardiaceae</taxon>
        <taxon>Saccharomonospora</taxon>
    </lineage>
</organism>
<evidence type="ECO:0000313" key="5">
    <source>
        <dbReference type="Proteomes" id="UP000545493"/>
    </source>
</evidence>
<proteinExistence type="predicted"/>
<sequence length="364" mass="39256">MDRVTEGARHDRRRATGPSDGSSSDTRDRAADDRYRPKRRRVSDEPLSASWEPLARAHERERGKKKRRSRLRRMAGTYGWRAYAVPILLVLTAIVVVDITRDTGGGGALVMDTPSSDTVSEGGSPLASENPAGPVDLDIPTAKLPQGGDYTREGKGTWHVVPGAGEQVGSGGRLFTYTIEVEDGIDPASYAGDDSFAAAVEGTLSDPRSWTGTGEISLRRVDASFPNPDFRVSLTTPGTVRKPEVCGSAIPFEASCYRREIEGHNRVVINLARWVRGALAFSFEMTGYRQYAINHEVGHALGLPHKGCERDGALAPVMMQQTFGVANDYVAKLNDIPGGDQGAVPADGKVCKPNAWPNPKAEGN</sequence>
<keyword evidence="5" id="KW-1185">Reference proteome</keyword>
<reference evidence="4 5" key="1">
    <citation type="submission" date="2020-03" db="EMBL/GenBank/DDBJ databases">
        <title>Sequencing the genomes of 1000 actinobacteria strains.</title>
        <authorList>
            <person name="Klenk H.-P."/>
        </authorList>
    </citation>
    <scope>NUCLEOTIDE SEQUENCE [LARGE SCALE GENOMIC DNA]</scope>
    <source>
        <strain evidence="4 5">DSM 45685</strain>
    </source>
</reference>
<evidence type="ECO:0000256" key="2">
    <source>
        <dbReference type="SAM" id="Phobius"/>
    </source>
</evidence>
<evidence type="ECO:0000259" key="3">
    <source>
        <dbReference type="Pfam" id="PF11350"/>
    </source>
</evidence>
<dbReference type="Pfam" id="PF11350">
    <property type="entry name" value="DUF3152"/>
    <property type="match status" value="1"/>
</dbReference>
<feature type="region of interest" description="Disordered" evidence="1">
    <location>
        <begin position="1"/>
        <end position="48"/>
    </location>
</feature>
<comment type="caution">
    <text evidence="4">The sequence shown here is derived from an EMBL/GenBank/DDBJ whole genome shotgun (WGS) entry which is preliminary data.</text>
</comment>
<keyword evidence="2" id="KW-0812">Transmembrane</keyword>
<dbReference type="InterPro" id="IPR022603">
    <property type="entry name" value="DUF3152"/>
</dbReference>
<dbReference type="SUPFAM" id="SSF55486">
    <property type="entry name" value="Metalloproteases ('zincins'), catalytic domain"/>
    <property type="match status" value="1"/>
</dbReference>
<dbReference type="Proteomes" id="UP000545493">
    <property type="component" value="Unassembled WGS sequence"/>
</dbReference>
<dbReference type="AlphaFoldDB" id="A0A7X5ZSH8"/>
<gene>
    <name evidence="4" type="ORF">FHU38_004276</name>
</gene>